<dbReference type="Pfam" id="PF00106">
    <property type="entry name" value="adh_short"/>
    <property type="match status" value="1"/>
</dbReference>
<dbReference type="InterPro" id="IPR020904">
    <property type="entry name" value="Sc_DH/Rdtase_CS"/>
</dbReference>
<dbReference type="EMBL" id="AP025028">
    <property type="protein sequence ID" value="BDA78816.1"/>
    <property type="molecule type" value="Genomic_DNA"/>
</dbReference>
<name>A0ABN6KI58_9LEPT</name>
<evidence type="ECO:0000313" key="4">
    <source>
        <dbReference type="EMBL" id="BDA78816.1"/>
    </source>
</evidence>
<keyword evidence="2" id="KW-0560">Oxidoreductase</keyword>
<protein>
    <submittedName>
        <fullName evidence="4">3-oxoacyl-ACP reductase</fullName>
    </submittedName>
</protein>
<organism evidence="4 5">
    <name type="scientific">Leptospira kobayashii</name>
    <dbReference type="NCBI Taxonomy" id="1917830"/>
    <lineage>
        <taxon>Bacteria</taxon>
        <taxon>Pseudomonadati</taxon>
        <taxon>Spirochaetota</taxon>
        <taxon>Spirochaetia</taxon>
        <taxon>Leptospirales</taxon>
        <taxon>Leptospiraceae</taxon>
        <taxon>Leptospira</taxon>
    </lineage>
</organism>
<dbReference type="Proteomes" id="UP000245263">
    <property type="component" value="Chromosome 1"/>
</dbReference>
<dbReference type="PROSITE" id="PS00061">
    <property type="entry name" value="ADH_SHORT"/>
    <property type="match status" value="1"/>
</dbReference>
<dbReference type="Gene3D" id="3.40.50.720">
    <property type="entry name" value="NAD(P)-binding Rossmann-like Domain"/>
    <property type="match status" value="1"/>
</dbReference>
<dbReference type="InterPro" id="IPR036291">
    <property type="entry name" value="NAD(P)-bd_dom_sf"/>
</dbReference>
<reference evidence="4 5" key="1">
    <citation type="submission" date="2021-08" db="EMBL/GenBank/DDBJ databases">
        <title>Complete genome sequence of Leptospira kobayashii strain E30.</title>
        <authorList>
            <person name="Nakao R."/>
            <person name="Nakamura S."/>
            <person name="Masuzawa T."/>
            <person name="Koizumi N."/>
        </authorList>
    </citation>
    <scope>NUCLEOTIDE SEQUENCE [LARGE SCALE GENOMIC DNA]</scope>
    <source>
        <strain evidence="4 5">E30</strain>
    </source>
</reference>
<dbReference type="SUPFAM" id="SSF51735">
    <property type="entry name" value="NAD(P)-binding Rossmann-fold domains"/>
    <property type="match status" value="1"/>
</dbReference>
<dbReference type="PANTHER" id="PTHR44196:SF1">
    <property type="entry name" value="DEHYDROGENASE_REDUCTASE SDR FAMILY MEMBER 7B"/>
    <property type="match status" value="1"/>
</dbReference>
<evidence type="ECO:0000256" key="3">
    <source>
        <dbReference type="RuleBase" id="RU000363"/>
    </source>
</evidence>
<dbReference type="PANTHER" id="PTHR44196">
    <property type="entry name" value="DEHYDROGENASE/REDUCTASE SDR FAMILY MEMBER 7B"/>
    <property type="match status" value="1"/>
</dbReference>
<sequence length="270" mass="29703">MKKVILLTGAGGGIGITTAKELQREGHLLCLTDLPKSLDSLKKNHPELVKETDLFPCDIRDLKQIKKTIKNIVSKYGKIDILINNAGVMRPEGFVETSYDEIEEQIQVNLFGTIYFTKECISFLKISKGKIIIISSLAGVVPAPNHSIYSATKFALRSLSLSLGLELKSYGIGVVSILPGTIDSPMTNYMAGRNSSPMAYLNPPISPTYVSRAIRKAIDSEAPEIYVPYSQGLMARIGLFFPSLLSKIYPIMAKKGISNLKKWSEEGVFK</sequence>
<evidence type="ECO:0000256" key="1">
    <source>
        <dbReference type="ARBA" id="ARBA00006484"/>
    </source>
</evidence>
<comment type="similarity">
    <text evidence="1 3">Belongs to the short-chain dehydrogenases/reductases (SDR) family.</text>
</comment>
<dbReference type="PRINTS" id="PR00080">
    <property type="entry name" value="SDRFAMILY"/>
</dbReference>
<evidence type="ECO:0000313" key="5">
    <source>
        <dbReference type="Proteomes" id="UP000245263"/>
    </source>
</evidence>
<dbReference type="RefSeq" id="WP_109019782.1">
    <property type="nucleotide sequence ID" value="NZ_AP025028.1"/>
</dbReference>
<dbReference type="CDD" id="cd05233">
    <property type="entry name" value="SDR_c"/>
    <property type="match status" value="1"/>
</dbReference>
<gene>
    <name evidence="4" type="ORF">LPTSP3_g17460</name>
</gene>
<evidence type="ECO:0000256" key="2">
    <source>
        <dbReference type="ARBA" id="ARBA00023002"/>
    </source>
</evidence>
<dbReference type="InterPro" id="IPR002347">
    <property type="entry name" value="SDR_fam"/>
</dbReference>
<accession>A0ABN6KI58</accession>
<dbReference type="PRINTS" id="PR00081">
    <property type="entry name" value="GDHRDH"/>
</dbReference>
<keyword evidence="5" id="KW-1185">Reference proteome</keyword>
<proteinExistence type="inferred from homology"/>